<evidence type="ECO:0000313" key="1">
    <source>
        <dbReference type="EMBL" id="KAI3665095.1"/>
    </source>
</evidence>
<dbReference type="EMBL" id="CM042064">
    <property type="protein sequence ID" value="KAI3665095.1"/>
    <property type="molecule type" value="Genomic_DNA"/>
</dbReference>
<accession>A0ACB8XHN8</accession>
<proteinExistence type="predicted"/>
<protein>
    <submittedName>
        <fullName evidence="1">Uncharacterized protein</fullName>
    </submittedName>
</protein>
<dbReference type="Proteomes" id="UP001055879">
    <property type="component" value="Linkage Group LG18"/>
</dbReference>
<comment type="caution">
    <text evidence="1">The sequence shown here is derived from an EMBL/GenBank/DDBJ whole genome shotgun (WGS) entry which is preliminary data.</text>
</comment>
<reference evidence="1 2" key="2">
    <citation type="journal article" date="2022" name="Mol. Ecol. Resour.">
        <title>The genomes of chicory, endive, great burdock and yacon provide insights into Asteraceae paleo-polyploidization history and plant inulin production.</title>
        <authorList>
            <person name="Fan W."/>
            <person name="Wang S."/>
            <person name="Wang H."/>
            <person name="Wang A."/>
            <person name="Jiang F."/>
            <person name="Liu H."/>
            <person name="Zhao H."/>
            <person name="Xu D."/>
            <person name="Zhang Y."/>
        </authorList>
    </citation>
    <scope>NUCLEOTIDE SEQUENCE [LARGE SCALE GENOMIC DNA]</scope>
    <source>
        <strain evidence="2">cv. Niubang</strain>
    </source>
</reference>
<gene>
    <name evidence="1" type="ORF">L6452_43713</name>
</gene>
<reference evidence="2" key="1">
    <citation type="journal article" date="2022" name="Mol. Ecol. Resour.">
        <title>The genomes of chicory, endive, great burdock and yacon provide insights into Asteraceae palaeo-polyploidization history and plant inulin production.</title>
        <authorList>
            <person name="Fan W."/>
            <person name="Wang S."/>
            <person name="Wang H."/>
            <person name="Wang A."/>
            <person name="Jiang F."/>
            <person name="Liu H."/>
            <person name="Zhao H."/>
            <person name="Xu D."/>
            <person name="Zhang Y."/>
        </authorList>
    </citation>
    <scope>NUCLEOTIDE SEQUENCE [LARGE SCALE GENOMIC DNA]</scope>
    <source>
        <strain evidence="2">cv. Niubang</strain>
    </source>
</reference>
<sequence length="100" mass="10620">MEDDVSLSRPSDSQGTSTAESSPVTVTPPPNDHGTSSSSDESPISESPDATTSTSTSVTSVLVHHLLHMSSQQMIQVTTTQMIRHRMTLPAFPSTLANTH</sequence>
<keyword evidence="2" id="KW-1185">Reference proteome</keyword>
<organism evidence="1 2">
    <name type="scientific">Arctium lappa</name>
    <name type="common">Greater burdock</name>
    <name type="synonym">Lappa major</name>
    <dbReference type="NCBI Taxonomy" id="4217"/>
    <lineage>
        <taxon>Eukaryota</taxon>
        <taxon>Viridiplantae</taxon>
        <taxon>Streptophyta</taxon>
        <taxon>Embryophyta</taxon>
        <taxon>Tracheophyta</taxon>
        <taxon>Spermatophyta</taxon>
        <taxon>Magnoliopsida</taxon>
        <taxon>eudicotyledons</taxon>
        <taxon>Gunneridae</taxon>
        <taxon>Pentapetalae</taxon>
        <taxon>asterids</taxon>
        <taxon>campanulids</taxon>
        <taxon>Asterales</taxon>
        <taxon>Asteraceae</taxon>
        <taxon>Carduoideae</taxon>
        <taxon>Cardueae</taxon>
        <taxon>Arctiinae</taxon>
        <taxon>Arctium</taxon>
    </lineage>
</organism>
<name>A0ACB8XHN8_ARCLA</name>
<evidence type="ECO:0000313" key="2">
    <source>
        <dbReference type="Proteomes" id="UP001055879"/>
    </source>
</evidence>